<dbReference type="Proteomes" id="UP000035740">
    <property type="component" value="Unassembled WGS sequence"/>
</dbReference>
<keyword evidence="3" id="KW-1185">Reference proteome</keyword>
<sequence length="371" mass="42631">MGVFQLDSSPNLFLLAPDTNSLWVWELKVPHSSGVEAKNWVYKHSVGAAEWCDYSSIKLYETEIQGSLLQDLAQDLYFSHLIVNYQGYSYFDTALVGDLSFTPQYYRLNDLFSWSIYTKLHPHSISFTTSTTTINFNWDRCDFRNGNHVLVSLKHDQIMAADDKAVQIHELVKQNKSLTDALRKAEHKISKKNEEIKKLREQLRRCQPKLVGDPAKVVKNRKRHVGDSRFEYSDFPLPYPQPSLSVGRLAREETLPVFTPLDENVPGMFPRDMLVYVEHEDGDFDTTGWSYIKAVNDVSGKESMIAFYEGKYDTVNAHGDIVGVPYKSGRTFSSSRKIFLANIQGIGKLFVFLYDEDDDEEDEDEDEDEDE</sequence>
<evidence type="ECO:0000313" key="3">
    <source>
        <dbReference type="Proteomes" id="UP000035740"/>
    </source>
</evidence>
<dbReference type="OMA" id="QFDITWI"/>
<dbReference type="OrthoDB" id="850377at2759"/>
<accession>A0A0J8B9A3</accession>
<dbReference type="AlphaFoldDB" id="A0A0J8B9A3"/>
<dbReference type="Gramene" id="KMS96437">
    <property type="protein sequence ID" value="KMS96437"/>
    <property type="gene ID" value="BVRB_9g224910"/>
</dbReference>
<dbReference type="EMBL" id="KQ090378">
    <property type="protein sequence ID" value="KMS96437.1"/>
    <property type="molecule type" value="Genomic_DNA"/>
</dbReference>
<evidence type="ECO:0000313" key="2">
    <source>
        <dbReference type="EMBL" id="KMS96437.1"/>
    </source>
</evidence>
<gene>
    <name evidence="2" type="ORF">BVRB_9g224910</name>
</gene>
<name>A0A0J8B9A3_BETVV</name>
<feature type="coiled-coil region" evidence="1">
    <location>
        <begin position="168"/>
        <end position="202"/>
    </location>
</feature>
<evidence type="ECO:0000256" key="1">
    <source>
        <dbReference type="SAM" id="Coils"/>
    </source>
</evidence>
<organism evidence="2 3">
    <name type="scientific">Beta vulgaris subsp. vulgaris</name>
    <name type="common">Beet</name>
    <dbReference type="NCBI Taxonomy" id="3555"/>
    <lineage>
        <taxon>Eukaryota</taxon>
        <taxon>Viridiplantae</taxon>
        <taxon>Streptophyta</taxon>
        <taxon>Embryophyta</taxon>
        <taxon>Tracheophyta</taxon>
        <taxon>Spermatophyta</taxon>
        <taxon>Magnoliopsida</taxon>
        <taxon>eudicotyledons</taxon>
        <taxon>Gunneridae</taxon>
        <taxon>Pentapetalae</taxon>
        <taxon>Caryophyllales</taxon>
        <taxon>Chenopodiaceae</taxon>
        <taxon>Betoideae</taxon>
        <taxon>Beta</taxon>
    </lineage>
</organism>
<proteinExistence type="predicted"/>
<keyword evidence="1" id="KW-0175">Coiled coil</keyword>
<reference evidence="2 3" key="1">
    <citation type="journal article" date="2014" name="Nature">
        <title>The genome of the recently domesticated crop plant sugar beet (Beta vulgaris).</title>
        <authorList>
            <person name="Dohm J.C."/>
            <person name="Minoche A.E."/>
            <person name="Holtgrawe D."/>
            <person name="Capella-Gutierrez S."/>
            <person name="Zakrzewski F."/>
            <person name="Tafer H."/>
            <person name="Rupp O."/>
            <person name="Sorensen T.R."/>
            <person name="Stracke R."/>
            <person name="Reinhardt R."/>
            <person name="Goesmann A."/>
            <person name="Kraft T."/>
            <person name="Schulz B."/>
            <person name="Stadler P.F."/>
            <person name="Schmidt T."/>
            <person name="Gabaldon T."/>
            <person name="Lehrach H."/>
            <person name="Weisshaar B."/>
            <person name="Himmelbauer H."/>
        </authorList>
    </citation>
    <scope>NUCLEOTIDE SEQUENCE [LARGE SCALE GENOMIC DNA]</scope>
    <source>
        <tissue evidence="2">Taproot</tissue>
    </source>
</reference>
<protein>
    <submittedName>
        <fullName evidence="2">Uncharacterized protein</fullName>
    </submittedName>
</protein>